<evidence type="ECO:0000313" key="2">
    <source>
        <dbReference type="Proteomes" id="UP000011625"/>
    </source>
</evidence>
<protein>
    <submittedName>
        <fullName evidence="1">Uncharacterized protein</fullName>
    </submittedName>
</protein>
<comment type="caution">
    <text evidence="1">The sequence shown here is derived from an EMBL/GenBank/DDBJ whole genome shotgun (WGS) entry which is preliminary data.</text>
</comment>
<proteinExistence type="predicted"/>
<reference evidence="1 2" key="1">
    <citation type="journal article" date="2014" name="PLoS Genet.">
        <title>Phylogenetically driven sequencing of extremely halophilic archaea reveals strategies for static and dynamic osmo-response.</title>
        <authorList>
            <person name="Becker E.A."/>
            <person name="Seitzer P.M."/>
            <person name="Tritt A."/>
            <person name="Larsen D."/>
            <person name="Krusor M."/>
            <person name="Yao A.I."/>
            <person name="Wu D."/>
            <person name="Madern D."/>
            <person name="Eisen J.A."/>
            <person name="Darling A.E."/>
            <person name="Facciotti M.T."/>
        </authorList>
    </citation>
    <scope>NUCLEOTIDE SEQUENCE [LARGE SCALE GENOMIC DNA]</scope>
    <source>
        <strain evidence="1 2">DSM 8989</strain>
    </source>
</reference>
<organism evidence="1 2">
    <name type="scientific">Halococcus salifodinae DSM 8989</name>
    <dbReference type="NCBI Taxonomy" id="1227456"/>
    <lineage>
        <taxon>Archaea</taxon>
        <taxon>Methanobacteriati</taxon>
        <taxon>Methanobacteriota</taxon>
        <taxon>Stenosarchaea group</taxon>
        <taxon>Halobacteria</taxon>
        <taxon>Halobacteriales</taxon>
        <taxon>Halococcaceae</taxon>
        <taxon>Halococcus</taxon>
    </lineage>
</organism>
<keyword evidence="2" id="KW-1185">Reference proteome</keyword>
<dbReference type="AlphaFoldDB" id="M0MU36"/>
<evidence type="ECO:0000313" key="1">
    <source>
        <dbReference type="EMBL" id="EMA48843.1"/>
    </source>
</evidence>
<sequence>MKQLPTVVALESLPVLASEKRGASIQINDRYLQNRISVLNALDEERFNDRIEMLHESRRILDVDEISVEAVEVPELREAADDLRETYSEIPEVDFLQKTYPGDCIVVPEFLRVDNRIDFGVRLFFFRENDAPEPTEISHKNVRSVVNDEKNTFDRYIGSLHGYPECCVTPFIERSTDQRSPETRSVAPLEPHIRTNLIESSSDVSINEIAPTFFETEHAYSFFARKFYPEPHCQTAQSRGKAIFEELMGSLNESLVRDYFRLNGLLDYTISQKNSEDETPAVGSLGVEHIYFYLPLIATLGSSRYST</sequence>
<accession>M0MU36</accession>
<dbReference type="Proteomes" id="UP000011625">
    <property type="component" value="Unassembled WGS sequence"/>
</dbReference>
<gene>
    <name evidence="1" type="ORF">C450_18889</name>
</gene>
<name>M0MU36_9EURY</name>
<dbReference type="EMBL" id="AOME01000086">
    <property type="protein sequence ID" value="EMA48843.1"/>
    <property type="molecule type" value="Genomic_DNA"/>
</dbReference>